<sequence length="99" mass="10445">MPTCPGGPYRRPPAHGIVLVRSQLAPPGSAGAPDGYLGQLERRPAAFGVLPQPRGVHLSLCQTAEPGRVALFALIQTGPAPDGVRLYPSQCPTVRHFLN</sequence>
<dbReference type="Ensembl" id="ENSSGRT00000116653.1">
    <property type="protein sequence ID" value="ENSSGRP00000109805.1"/>
    <property type="gene ID" value="ENSSGRG00000054053.1"/>
</dbReference>
<accession>A0A672T698</accession>
<organism evidence="1 2">
    <name type="scientific">Sinocyclocheilus grahami</name>
    <name type="common">Dianchi golden-line fish</name>
    <name type="synonym">Barbus grahami</name>
    <dbReference type="NCBI Taxonomy" id="75366"/>
    <lineage>
        <taxon>Eukaryota</taxon>
        <taxon>Metazoa</taxon>
        <taxon>Chordata</taxon>
        <taxon>Craniata</taxon>
        <taxon>Vertebrata</taxon>
        <taxon>Euteleostomi</taxon>
        <taxon>Actinopterygii</taxon>
        <taxon>Neopterygii</taxon>
        <taxon>Teleostei</taxon>
        <taxon>Ostariophysi</taxon>
        <taxon>Cypriniformes</taxon>
        <taxon>Cyprinidae</taxon>
        <taxon>Cyprininae</taxon>
        <taxon>Sinocyclocheilus</taxon>
    </lineage>
</organism>
<name>A0A672T698_SINGR</name>
<evidence type="ECO:0000313" key="2">
    <source>
        <dbReference type="Proteomes" id="UP000472262"/>
    </source>
</evidence>
<protein>
    <submittedName>
        <fullName evidence="1">Uncharacterized protein</fullName>
    </submittedName>
</protein>
<reference evidence="1" key="2">
    <citation type="submission" date="2025-09" db="UniProtKB">
        <authorList>
            <consortium name="Ensembl"/>
        </authorList>
    </citation>
    <scope>IDENTIFICATION</scope>
</reference>
<reference evidence="1" key="1">
    <citation type="submission" date="2025-08" db="UniProtKB">
        <authorList>
            <consortium name="Ensembl"/>
        </authorList>
    </citation>
    <scope>IDENTIFICATION</scope>
</reference>
<keyword evidence="2" id="KW-1185">Reference proteome</keyword>
<dbReference type="Proteomes" id="UP000472262">
    <property type="component" value="Unassembled WGS sequence"/>
</dbReference>
<proteinExistence type="predicted"/>
<dbReference type="InParanoid" id="A0A672T698"/>
<dbReference type="AlphaFoldDB" id="A0A672T698"/>
<evidence type="ECO:0000313" key="1">
    <source>
        <dbReference type="Ensembl" id="ENSSGRP00000109805.1"/>
    </source>
</evidence>